<name>A0A9P4WQE9_9PLEO</name>
<feature type="compositionally biased region" description="Polar residues" evidence="1">
    <location>
        <begin position="222"/>
        <end position="246"/>
    </location>
</feature>
<evidence type="ECO:0008006" key="4">
    <source>
        <dbReference type="Google" id="ProtNLM"/>
    </source>
</evidence>
<feature type="region of interest" description="Disordered" evidence="1">
    <location>
        <begin position="169"/>
        <end position="250"/>
    </location>
</feature>
<sequence length="423" mass="45193">MNERIASSVYLNTTPYIPHALAFNIRSLDAALGAAFQPASLVTLSAETSKSLTPIAQALLVDALLRYPEQSVAVVDATGNFDVVALYKLVLARLERESGKAGLEMEGSGGGGVQEMAARTLDRVRILRVFDFVGMKEAVGELRDGLEGKERGNDVVQEEMESVSQGIAAGEANTANNTEEGSPLQVKRTEVADSEDEEEDLEDLNDEMLFDTTAPAPDPVKTTPSNPIADASSQSTGPNEQTTTELAPQPPLKTILIDNLAQVLAPLLKQDTVSANKLATTFLTTLSNLTRDHTLHTILLNPCTTPRAPPPSRRPADNAPPGPQQGYTPQPPPPPSIFSSNLAVPALLGLMSRYVDTQVLVSMLPRRKLDARAYYADSGSRDRGKRRGVEMVSVVEVVADRWGGKVGAWGAFKEGKDGGIAGL</sequence>
<accession>A0A9P4WQE9</accession>
<dbReference type="Gene3D" id="3.40.50.300">
    <property type="entry name" value="P-loop containing nucleotide triphosphate hydrolases"/>
    <property type="match status" value="1"/>
</dbReference>
<dbReference type="Proteomes" id="UP000758155">
    <property type="component" value="Unassembled WGS sequence"/>
</dbReference>
<feature type="compositionally biased region" description="Acidic residues" evidence="1">
    <location>
        <begin position="192"/>
        <end position="209"/>
    </location>
</feature>
<dbReference type="EMBL" id="SWKV01000037">
    <property type="protein sequence ID" value="KAF3038365.1"/>
    <property type="molecule type" value="Genomic_DNA"/>
</dbReference>
<proteinExistence type="predicted"/>
<feature type="region of interest" description="Disordered" evidence="1">
    <location>
        <begin position="300"/>
        <end position="338"/>
    </location>
</feature>
<evidence type="ECO:0000256" key="1">
    <source>
        <dbReference type="SAM" id="MobiDB-lite"/>
    </source>
</evidence>
<dbReference type="InterPro" id="IPR027417">
    <property type="entry name" value="P-loop_NTPase"/>
</dbReference>
<dbReference type="AlphaFoldDB" id="A0A9P4WQE9"/>
<organism evidence="2 3">
    <name type="scientific">Didymella heteroderae</name>
    <dbReference type="NCBI Taxonomy" id="1769908"/>
    <lineage>
        <taxon>Eukaryota</taxon>
        <taxon>Fungi</taxon>
        <taxon>Dikarya</taxon>
        <taxon>Ascomycota</taxon>
        <taxon>Pezizomycotina</taxon>
        <taxon>Dothideomycetes</taxon>
        <taxon>Pleosporomycetidae</taxon>
        <taxon>Pleosporales</taxon>
        <taxon>Pleosporineae</taxon>
        <taxon>Didymellaceae</taxon>
        <taxon>Didymella</taxon>
    </lineage>
</organism>
<feature type="compositionally biased region" description="Pro residues" evidence="1">
    <location>
        <begin position="307"/>
        <end position="336"/>
    </location>
</feature>
<dbReference type="OrthoDB" id="336321at2759"/>
<reference evidence="2" key="1">
    <citation type="submission" date="2019-04" db="EMBL/GenBank/DDBJ databases">
        <title>Sequencing of skin fungus with MAO and IRED activity.</title>
        <authorList>
            <person name="Marsaioli A.J."/>
            <person name="Bonatto J.M.C."/>
            <person name="Reis Junior O."/>
        </authorList>
    </citation>
    <scope>NUCLEOTIDE SEQUENCE</scope>
    <source>
        <strain evidence="2">28M1</strain>
    </source>
</reference>
<feature type="compositionally biased region" description="Low complexity" evidence="1">
    <location>
        <begin position="169"/>
        <end position="181"/>
    </location>
</feature>
<evidence type="ECO:0000313" key="3">
    <source>
        <dbReference type="Proteomes" id="UP000758155"/>
    </source>
</evidence>
<keyword evidence="3" id="KW-1185">Reference proteome</keyword>
<comment type="caution">
    <text evidence="2">The sequence shown here is derived from an EMBL/GenBank/DDBJ whole genome shotgun (WGS) entry which is preliminary data.</text>
</comment>
<evidence type="ECO:0000313" key="2">
    <source>
        <dbReference type="EMBL" id="KAF3038365.1"/>
    </source>
</evidence>
<protein>
    <recommendedName>
        <fullName evidence="4">DNA recombination and repair protein Rad51-like C-terminal domain-containing protein</fullName>
    </recommendedName>
</protein>
<gene>
    <name evidence="2" type="ORF">E8E12_008479</name>
</gene>